<protein>
    <submittedName>
        <fullName evidence="2">Uncharacterized protein</fullName>
    </submittedName>
</protein>
<keyword evidence="3" id="KW-1185">Reference proteome</keyword>
<reference evidence="2 3" key="1">
    <citation type="journal article" date="2023" name="Nucleic Acids Res.">
        <title>The hologenome of Daphnia magna reveals possible DNA methylation and microbiome-mediated evolution of the host genome.</title>
        <authorList>
            <person name="Chaturvedi A."/>
            <person name="Li X."/>
            <person name="Dhandapani V."/>
            <person name="Marshall H."/>
            <person name="Kissane S."/>
            <person name="Cuenca-Cambronero M."/>
            <person name="Asole G."/>
            <person name="Calvet F."/>
            <person name="Ruiz-Romero M."/>
            <person name="Marangio P."/>
            <person name="Guigo R."/>
            <person name="Rago D."/>
            <person name="Mirbahai L."/>
            <person name="Eastwood N."/>
            <person name="Colbourne J.K."/>
            <person name="Zhou J."/>
            <person name="Mallon E."/>
            <person name="Orsini L."/>
        </authorList>
    </citation>
    <scope>NUCLEOTIDE SEQUENCE [LARGE SCALE GENOMIC DNA]</scope>
    <source>
        <strain evidence="2">LRV0_1</strain>
    </source>
</reference>
<comment type="caution">
    <text evidence="2">The sequence shown here is derived from an EMBL/GenBank/DDBJ whole genome shotgun (WGS) entry which is preliminary data.</text>
</comment>
<dbReference type="EMBL" id="JAOYFB010000038">
    <property type="protein sequence ID" value="KAK4026073.1"/>
    <property type="molecule type" value="Genomic_DNA"/>
</dbReference>
<feature type="region of interest" description="Disordered" evidence="1">
    <location>
        <begin position="1"/>
        <end position="39"/>
    </location>
</feature>
<organism evidence="2 3">
    <name type="scientific">Daphnia magna</name>
    <dbReference type="NCBI Taxonomy" id="35525"/>
    <lineage>
        <taxon>Eukaryota</taxon>
        <taxon>Metazoa</taxon>
        <taxon>Ecdysozoa</taxon>
        <taxon>Arthropoda</taxon>
        <taxon>Crustacea</taxon>
        <taxon>Branchiopoda</taxon>
        <taxon>Diplostraca</taxon>
        <taxon>Cladocera</taxon>
        <taxon>Anomopoda</taxon>
        <taxon>Daphniidae</taxon>
        <taxon>Daphnia</taxon>
    </lineage>
</organism>
<sequence>MNNSTSKQQIPGFLFPRFGRPPVPRPMQAKAPPRNESPPSKCAIILVSVFHIIDHNLDPSSDMQWYPKEAIIADLLISRFFQHQFNAAHRIDYDSMLLGDDATSRDIVYLFTF</sequence>
<evidence type="ECO:0000313" key="2">
    <source>
        <dbReference type="EMBL" id="KAK4026073.1"/>
    </source>
</evidence>
<accession>A0ABR0ALS7</accession>
<proteinExistence type="predicted"/>
<gene>
    <name evidence="2" type="ORF">OUZ56_015098</name>
</gene>
<dbReference type="Proteomes" id="UP001234178">
    <property type="component" value="Unassembled WGS sequence"/>
</dbReference>
<name>A0ABR0ALS7_9CRUS</name>
<evidence type="ECO:0000313" key="3">
    <source>
        <dbReference type="Proteomes" id="UP001234178"/>
    </source>
</evidence>
<evidence type="ECO:0000256" key="1">
    <source>
        <dbReference type="SAM" id="MobiDB-lite"/>
    </source>
</evidence>